<dbReference type="AlphaFoldDB" id="I2NSX7"/>
<proteinExistence type="predicted"/>
<comment type="caution">
    <text evidence="1">The sequence shown here is derived from an EMBL/GenBank/DDBJ whole genome shotgun (WGS) entry which is preliminary data.</text>
</comment>
<organism evidence="1 2">
    <name type="scientific">Neisseria sicca VK64</name>
    <dbReference type="NCBI Taxonomy" id="1095748"/>
    <lineage>
        <taxon>Bacteria</taxon>
        <taxon>Pseudomonadati</taxon>
        <taxon>Pseudomonadota</taxon>
        <taxon>Betaproteobacteria</taxon>
        <taxon>Neisseriales</taxon>
        <taxon>Neisseriaceae</taxon>
        <taxon>Neisseria</taxon>
    </lineage>
</organism>
<sequence>MPQGTHAVGWGCRENGERVRTAHTLHVGYGFLGFAVD</sequence>
<evidence type="ECO:0000313" key="2">
    <source>
        <dbReference type="Proteomes" id="UP000004473"/>
    </source>
</evidence>
<dbReference type="EMBL" id="AJMT01000092">
    <property type="protein sequence ID" value="EIG28938.1"/>
    <property type="molecule type" value="Genomic_DNA"/>
</dbReference>
<protein>
    <submittedName>
        <fullName evidence="1">Uncharacterized protein</fullName>
    </submittedName>
</protein>
<dbReference type="PATRIC" id="fig|1095748.3.peg.1259"/>
<evidence type="ECO:0000313" key="1">
    <source>
        <dbReference type="EMBL" id="EIG28938.1"/>
    </source>
</evidence>
<name>I2NSX7_NEISI</name>
<accession>I2NSX7</accession>
<dbReference type="Proteomes" id="UP000004473">
    <property type="component" value="Unassembled WGS sequence"/>
</dbReference>
<reference evidence="1 2" key="1">
    <citation type="submission" date="2012-04" db="EMBL/GenBank/DDBJ databases">
        <authorList>
            <person name="Harkins D.M."/>
            <person name="Madupu R."/>
            <person name="Durkin A.S."/>
            <person name="Torralba M."/>
            <person name="Methe B."/>
            <person name="Sutton G.G."/>
            <person name="Nelson K.E."/>
        </authorList>
    </citation>
    <scope>NUCLEOTIDE SEQUENCE [LARGE SCALE GENOMIC DNA]</scope>
    <source>
        <strain evidence="1 2">VK64</strain>
    </source>
</reference>
<gene>
    <name evidence="1" type="ORF">HMPREF1051_1639</name>
</gene>